<gene>
    <name evidence="1" type="ORF">GCM10017786_53570</name>
</gene>
<comment type="caution">
    <text evidence="1">The sequence shown here is derived from an EMBL/GenBank/DDBJ whole genome shotgun (WGS) entry which is preliminary data.</text>
</comment>
<dbReference type="EMBL" id="BNAU01000006">
    <property type="protein sequence ID" value="GHF12856.1"/>
    <property type="molecule type" value="Genomic_DNA"/>
</dbReference>
<sequence>MPQTVRPEVAGQPRQDRAFVVAGTDVRHLGAASLVQRAEADPAIAGSFFLVSAACRASPTSCSSTHGGRRGARDT</sequence>
<evidence type="ECO:0000313" key="2">
    <source>
        <dbReference type="Proteomes" id="UP000605897"/>
    </source>
</evidence>
<proteinExistence type="predicted"/>
<organism evidence="1 2">
    <name type="scientific">Amycolatopsis deserti</name>
    <dbReference type="NCBI Taxonomy" id="185696"/>
    <lineage>
        <taxon>Bacteria</taxon>
        <taxon>Bacillati</taxon>
        <taxon>Actinomycetota</taxon>
        <taxon>Actinomycetes</taxon>
        <taxon>Pseudonocardiales</taxon>
        <taxon>Pseudonocardiaceae</taxon>
        <taxon>Amycolatopsis</taxon>
    </lineage>
</organism>
<name>A0ABQ3JDE1_9PSEU</name>
<accession>A0ABQ3JDE1</accession>
<dbReference type="Proteomes" id="UP000605897">
    <property type="component" value="Unassembled WGS sequence"/>
</dbReference>
<reference evidence="2" key="1">
    <citation type="journal article" date="2019" name="Int. J. Syst. Evol. Microbiol.">
        <title>The Global Catalogue of Microorganisms (GCM) 10K type strain sequencing project: providing services to taxonomists for standard genome sequencing and annotation.</title>
        <authorList>
            <consortium name="The Broad Institute Genomics Platform"/>
            <consortium name="The Broad Institute Genome Sequencing Center for Infectious Disease"/>
            <person name="Wu L."/>
            <person name="Ma J."/>
        </authorList>
    </citation>
    <scope>NUCLEOTIDE SEQUENCE [LARGE SCALE GENOMIC DNA]</scope>
    <source>
        <strain evidence="2">CGMCC 4.7677</strain>
    </source>
</reference>
<evidence type="ECO:0000313" key="1">
    <source>
        <dbReference type="EMBL" id="GHF12856.1"/>
    </source>
</evidence>
<keyword evidence="2" id="KW-1185">Reference proteome</keyword>
<protein>
    <submittedName>
        <fullName evidence="1">Uncharacterized protein</fullName>
    </submittedName>
</protein>